<name>A0A218VVB9_PUNGR</name>
<reference evidence="2" key="2">
    <citation type="submission" date="2017-06" db="EMBL/GenBank/DDBJ databases">
        <title>The pomegranate genome and the genomics of punicalagin biosynthesis.</title>
        <authorList>
            <person name="Xu C."/>
        </authorList>
    </citation>
    <scope>NUCLEOTIDE SEQUENCE [LARGE SCALE GENOMIC DNA]</scope>
    <source>
        <tissue evidence="2">Fresh leaf</tissue>
    </source>
</reference>
<evidence type="ECO:0000256" key="1">
    <source>
        <dbReference type="SAM" id="MobiDB-lite"/>
    </source>
</evidence>
<comment type="caution">
    <text evidence="2">The sequence shown here is derived from an EMBL/GenBank/DDBJ whole genome shotgun (WGS) entry which is preliminary data.</text>
</comment>
<accession>A0A218VVB9</accession>
<protein>
    <submittedName>
        <fullName evidence="2">Uncharacterized protein</fullName>
    </submittedName>
</protein>
<feature type="compositionally biased region" description="Basic and acidic residues" evidence="1">
    <location>
        <begin position="9"/>
        <end position="19"/>
    </location>
</feature>
<feature type="region of interest" description="Disordered" evidence="1">
    <location>
        <begin position="1"/>
        <end position="97"/>
    </location>
</feature>
<evidence type="ECO:0000313" key="3">
    <source>
        <dbReference type="EMBL" id="PKI39958.1"/>
    </source>
</evidence>
<dbReference type="Proteomes" id="UP000233551">
    <property type="component" value="Unassembled WGS sequence"/>
</dbReference>
<organism evidence="2 4">
    <name type="scientific">Punica granatum</name>
    <name type="common">Pomegranate</name>
    <dbReference type="NCBI Taxonomy" id="22663"/>
    <lineage>
        <taxon>Eukaryota</taxon>
        <taxon>Viridiplantae</taxon>
        <taxon>Streptophyta</taxon>
        <taxon>Embryophyta</taxon>
        <taxon>Tracheophyta</taxon>
        <taxon>Spermatophyta</taxon>
        <taxon>Magnoliopsida</taxon>
        <taxon>eudicotyledons</taxon>
        <taxon>Gunneridae</taxon>
        <taxon>Pentapetalae</taxon>
        <taxon>rosids</taxon>
        <taxon>malvids</taxon>
        <taxon>Myrtales</taxon>
        <taxon>Lythraceae</taxon>
        <taxon>Punica</taxon>
    </lineage>
</organism>
<dbReference type="Proteomes" id="UP000197138">
    <property type="component" value="Unassembled WGS sequence"/>
</dbReference>
<evidence type="ECO:0000313" key="5">
    <source>
        <dbReference type="Proteomes" id="UP000233551"/>
    </source>
</evidence>
<sequence length="97" mass="10276">MNQAGSDRIGPDRSKEKPPGRALGRTGEVGHGWAWVGPAKKRTGPRPVSRRAVGIGGQRRRRRFSPLDAAMKAGVGSGDSSGHRRHSVVVDLDLTGA</sequence>
<gene>
    <name evidence="2" type="ORF">CDL15_Pgr018790</name>
    <name evidence="3" type="ORF">CRG98_039621</name>
</gene>
<evidence type="ECO:0000313" key="4">
    <source>
        <dbReference type="Proteomes" id="UP000197138"/>
    </source>
</evidence>
<dbReference type="AlphaFoldDB" id="A0A218VVB9"/>
<keyword evidence="5" id="KW-1185">Reference proteome</keyword>
<evidence type="ECO:0000313" key="2">
    <source>
        <dbReference type="EMBL" id="OWM64219.1"/>
    </source>
</evidence>
<proteinExistence type="predicted"/>
<reference evidence="3 5" key="3">
    <citation type="submission" date="2017-11" db="EMBL/GenBank/DDBJ databases">
        <title>De-novo sequencing of pomegranate (Punica granatum L.) genome.</title>
        <authorList>
            <person name="Akparov Z."/>
            <person name="Amiraslanov A."/>
            <person name="Hajiyeva S."/>
            <person name="Abbasov M."/>
            <person name="Kaur K."/>
            <person name="Hamwieh A."/>
            <person name="Solovyev V."/>
            <person name="Salamov A."/>
            <person name="Braich B."/>
            <person name="Kosarev P."/>
            <person name="Mahmoud A."/>
            <person name="Hajiyev E."/>
            <person name="Babayeva S."/>
            <person name="Izzatullayeva V."/>
            <person name="Mammadov A."/>
            <person name="Mammadov A."/>
            <person name="Sharifova S."/>
            <person name="Ojaghi J."/>
            <person name="Eynullazada K."/>
            <person name="Bayramov B."/>
            <person name="Abdulazimova A."/>
            <person name="Shahmuradov I."/>
        </authorList>
    </citation>
    <scope>NUCLEOTIDE SEQUENCE [LARGE SCALE GENOMIC DNA]</scope>
    <source>
        <strain evidence="3">AG2017</strain>
        <strain evidence="5">cv. AG2017</strain>
        <tissue evidence="3">Leaf</tissue>
    </source>
</reference>
<dbReference type="EMBL" id="MTKT01005815">
    <property type="protein sequence ID" value="OWM64219.1"/>
    <property type="molecule type" value="Genomic_DNA"/>
</dbReference>
<reference evidence="4" key="1">
    <citation type="journal article" date="2017" name="Plant J.">
        <title>The pomegranate (Punica granatum L.) genome and the genomics of punicalagin biosynthesis.</title>
        <authorList>
            <person name="Qin G."/>
            <person name="Xu C."/>
            <person name="Ming R."/>
            <person name="Tang H."/>
            <person name="Guyot R."/>
            <person name="Kramer E.M."/>
            <person name="Hu Y."/>
            <person name="Yi X."/>
            <person name="Qi Y."/>
            <person name="Xu X."/>
            <person name="Gao Z."/>
            <person name="Pan H."/>
            <person name="Jian J."/>
            <person name="Tian Y."/>
            <person name="Yue Z."/>
            <person name="Xu Y."/>
        </authorList>
    </citation>
    <scope>NUCLEOTIDE SEQUENCE [LARGE SCALE GENOMIC DNA]</scope>
    <source>
        <strain evidence="4">cv. Dabenzi</strain>
    </source>
</reference>
<dbReference type="EMBL" id="PGOL01003681">
    <property type="protein sequence ID" value="PKI39958.1"/>
    <property type="molecule type" value="Genomic_DNA"/>
</dbReference>